<sequence length="61" mass="6957">LLQVKFNPDVIDETNLLEETLRPHLEAMGGILDIVSLSGNHITPCVQRWQNRLVGRIREHA</sequence>
<keyword evidence="1" id="KW-0378">Hydrolase</keyword>
<name>A0A699QJA4_TANCI</name>
<accession>A0A699QJA4</accession>
<evidence type="ECO:0000313" key="1">
    <source>
        <dbReference type="EMBL" id="GFC70336.1"/>
    </source>
</evidence>
<dbReference type="PANTHER" id="PTHR34127">
    <property type="entry name" value="OS04G0405600 PROTEIN"/>
    <property type="match status" value="1"/>
</dbReference>
<dbReference type="EMBL" id="BKCJ011028455">
    <property type="protein sequence ID" value="GFC70336.1"/>
    <property type="molecule type" value="Genomic_DNA"/>
</dbReference>
<proteinExistence type="predicted"/>
<feature type="non-terminal residue" evidence="1">
    <location>
        <position position="1"/>
    </location>
</feature>
<protein>
    <submittedName>
        <fullName evidence="1">Alpha/beta hydrolase fold protein</fullName>
    </submittedName>
</protein>
<dbReference type="GO" id="GO:0016787">
    <property type="term" value="F:hydrolase activity"/>
    <property type="evidence" value="ECO:0007669"/>
    <property type="project" value="UniProtKB-KW"/>
</dbReference>
<reference evidence="1" key="1">
    <citation type="journal article" date="2019" name="Sci. Rep.">
        <title>Draft genome of Tanacetum cinerariifolium, the natural source of mosquito coil.</title>
        <authorList>
            <person name="Yamashiro T."/>
            <person name="Shiraishi A."/>
            <person name="Satake H."/>
            <person name="Nakayama K."/>
        </authorList>
    </citation>
    <scope>NUCLEOTIDE SEQUENCE</scope>
</reference>
<comment type="caution">
    <text evidence="1">The sequence shown here is derived from an EMBL/GenBank/DDBJ whole genome shotgun (WGS) entry which is preliminary data.</text>
</comment>
<dbReference type="InterPro" id="IPR010765">
    <property type="entry name" value="DUF1350"/>
</dbReference>
<organism evidence="1">
    <name type="scientific">Tanacetum cinerariifolium</name>
    <name type="common">Dalmatian daisy</name>
    <name type="synonym">Chrysanthemum cinerariifolium</name>
    <dbReference type="NCBI Taxonomy" id="118510"/>
    <lineage>
        <taxon>Eukaryota</taxon>
        <taxon>Viridiplantae</taxon>
        <taxon>Streptophyta</taxon>
        <taxon>Embryophyta</taxon>
        <taxon>Tracheophyta</taxon>
        <taxon>Spermatophyta</taxon>
        <taxon>Magnoliopsida</taxon>
        <taxon>eudicotyledons</taxon>
        <taxon>Gunneridae</taxon>
        <taxon>Pentapetalae</taxon>
        <taxon>asterids</taxon>
        <taxon>campanulids</taxon>
        <taxon>Asterales</taxon>
        <taxon>Asteraceae</taxon>
        <taxon>Asteroideae</taxon>
        <taxon>Anthemideae</taxon>
        <taxon>Anthemidinae</taxon>
        <taxon>Tanacetum</taxon>
    </lineage>
</organism>
<gene>
    <name evidence="1" type="ORF">Tci_842306</name>
</gene>
<dbReference type="AlphaFoldDB" id="A0A699QJA4"/>
<dbReference type="PANTHER" id="PTHR34127:SF3">
    <property type="entry name" value="INITIATION FACTOR 4F SUBUNIT (DUF1350)"/>
    <property type="match status" value="1"/>
</dbReference>